<sequence length="277" mass="30361">MKAALFIASALLVATVANAGQFLCRLPEDKVVPALECLQQNVNPEIASYLARLPEKGAGFVRSACKSGQNFEEIMRYVWTEDYLAEISTLTDMRGQVLSGNIFLQGLVEDLSQDSPVVGLLKVDYGNKATVVINGSLTPFETSRAPKSVALDGGTECAPPFALIMVDTDRSTGWGAMQRSWLHWMVINAKSTLELHKGEQVVPYEGPYPHPGTRPHRYLFLAYCQGGKTLNGAKLRPARRNDFDMHDFLRKLGSSVLLGTTFFYADSAANTKNSPPT</sequence>
<dbReference type="PANTHER" id="PTHR11362">
    <property type="entry name" value="PHOSPHATIDYLETHANOLAMINE-BINDING PROTEIN"/>
    <property type="match status" value="1"/>
</dbReference>
<evidence type="ECO:0000256" key="1">
    <source>
        <dbReference type="SAM" id="SignalP"/>
    </source>
</evidence>
<name>A0A9D4SN05_RHISA</name>
<dbReference type="VEuPathDB" id="VectorBase:RSAN_029521"/>
<keyword evidence="3" id="KW-1185">Reference proteome</keyword>
<dbReference type="VEuPathDB" id="VectorBase:RSAN_033301"/>
<dbReference type="Proteomes" id="UP000821837">
    <property type="component" value="Unassembled WGS sequence"/>
</dbReference>
<reference evidence="2" key="2">
    <citation type="submission" date="2021-09" db="EMBL/GenBank/DDBJ databases">
        <authorList>
            <person name="Jia N."/>
            <person name="Wang J."/>
            <person name="Shi W."/>
            <person name="Du L."/>
            <person name="Sun Y."/>
            <person name="Zhan W."/>
            <person name="Jiang J."/>
            <person name="Wang Q."/>
            <person name="Zhang B."/>
            <person name="Ji P."/>
            <person name="Sakyi L.B."/>
            <person name="Cui X."/>
            <person name="Yuan T."/>
            <person name="Jiang B."/>
            <person name="Yang W."/>
            <person name="Lam T.T.-Y."/>
            <person name="Chang Q."/>
            <person name="Ding S."/>
            <person name="Wang X."/>
            <person name="Zhu J."/>
            <person name="Ruan X."/>
            <person name="Zhao L."/>
            <person name="Wei J."/>
            <person name="Que T."/>
            <person name="Du C."/>
            <person name="Cheng J."/>
            <person name="Dai P."/>
            <person name="Han X."/>
            <person name="Huang E."/>
            <person name="Gao Y."/>
            <person name="Liu J."/>
            <person name="Shao H."/>
            <person name="Ye R."/>
            <person name="Li L."/>
            <person name="Wei W."/>
            <person name="Wang X."/>
            <person name="Wang C."/>
            <person name="Huo Q."/>
            <person name="Li W."/>
            <person name="Guo W."/>
            <person name="Chen H."/>
            <person name="Chen S."/>
            <person name="Zhou L."/>
            <person name="Zhou L."/>
            <person name="Ni X."/>
            <person name="Tian J."/>
            <person name="Zhou Y."/>
            <person name="Sheng Y."/>
            <person name="Liu T."/>
            <person name="Pan Y."/>
            <person name="Xia L."/>
            <person name="Li J."/>
            <person name="Zhao F."/>
            <person name="Cao W."/>
        </authorList>
    </citation>
    <scope>NUCLEOTIDE SEQUENCE</scope>
    <source>
        <strain evidence="2">Rsan-2018</strain>
        <tissue evidence="2">Larvae</tissue>
    </source>
</reference>
<accession>A0A9D4SN05</accession>
<keyword evidence="1" id="KW-0732">Signal</keyword>
<dbReference type="CDD" id="cd00866">
    <property type="entry name" value="PEBP_euk"/>
    <property type="match status" value="1"/>
</dbReference>
<proteinExistence type="predicted"/>
<dbReference type="InterPro" id="IPR036610">
    <property type="entry name" value="PEBP-like_sf"/>
</dbReference>
<dbReference type="AlphaFoldDB" id="A0A9D4SN05"/>
<evidence type="ECO:0008006" key="4">
    <source>
        <dbReference type="Google" id="ProtNLM"/>
    </source>
</evidence>
<organism evidence="2 3">
    <name type="scientific">Rhipicephalus sanguineus</name>
    <name type="common">Brown dog tick</name>
    <name type="synonym">Ixodes sanguineus</name>
    <dbReference type="NCBI Taxonomy" id="34632"/>
    <lineage>
        <taxon>Eukaryota</taxon>
        <taxon>Metazoa</taxon>
        <taxon>Ecdysozoa</taxon>
        <taxon>Arthropoda</taxon>
        <taxon>Chelicerata</taxon>
        <taxon>Arachnida</taxon>
        <taxon>Acari</taxon>
        <taxon>Parasitiformes</taxon>
        <taxon>Ixodida</taxon>
        <taxon>Ixodoidea</taxon>
        <taxon>Ixodidae</taxon>
        <taxon>Rhipicephalinae</taxon>
        <taxon>Rhipicephalus</taxon>
        <taxon>Rhipicephalus</taxon>
    </lineage>
</organism>
<reference evidence="2" key="1">
    <citation type="journal article" date="2020" name="Cell">
        <title>Large-Scale Comparative Analyses of Tick Genomes Elucidate Their Genetic Diversity and Vector Capacities.</title>
        <authorList>
            <consortium name="Tick Genome and Microbiome Consortium (TIGMIC)"/>
            <person name="Jia N."/>
            <person name="Wang J."/>
            <person name="Shi W."/>
            <person name="Du L."/>
            <person name="Sun Y."/>
            <person name="Zhan W."/>
            <person name="Jiang J.F."/>
            <person name="Wang Q."/>
            <person name="Zhang B."/>
            <person name="Ji P."/>
            <person name="Bell-Sakyi L."/>
            <person name="Cui X.M."/>
            <person name="Yuan T.T."/>
            <person name="Jiang B.G."/>
            <person name="Yang W.F."/>
            <person name="Lam T.T."/>
            <person name="Chang Q.C."/>
            <person name="Ding S.J."/>
            <person name="Wang X.J."/>
            <person name="Zhu J.G."/>
            <person name="Ruan X.D."/>
            <person name="Zhao L."/>
            <person name="Wei J.T."/>
            <person name="Ye R.Z."/>
            <person name="Que T.C."/>
            <person name="Du C.H."/>
            <person name="Zhou Y.H."/>
            <person name="Cheng J.X."/>
            <person name="Dai P.F."/>
            <person name="Guo W.B."/>
            <person name="Han X.H."/>
            <person name="Huang E.J."/>
            <person name="Li L.F."/>
            <person name="Wei W."/>
            <person name="Gao Y.C."/>
            <person name="Liu J.Z."/>
            <person name="Shao H.Z."/>
            <person name="Wang X."/>
            <person name="Wang C.C."/>
            <person name="Yang T.C."/>
            <person name="Huo Q.B."/>
            <person name="Li W."/>
            <person name="Chen H.Y."/>
            <person name="Chen S.E."/>
            <person name="Zhou L.G."/>
            <person name="Ni X.B."/>
            <person name="Tian J.H."/>
            <person name="Sheng Y."/>
            <person name="Liu T."/>
            <person name="Pan Y.S."/>
            <person name="Xia L.Y."/>
            <person name="Li J."/>
            <person name="Zhao F."/>
            <person name="Cao W.C."/>
        </authorList>
    </citation>
    <scope>NUCLEOTIDE SEQUENCE</scope>
    <source>
        <strain evidence="2">Rsan-2018</strain>
    </source>
</reference>
<dbReference type="PANTHER" id="PTHR11362:SF82">
    <property type="entry name" value="PHOSPHATIDYLETHANOLAMINE-BINDING PROTEIN 4"/>
    <property type="match status" value="1"/>
</dbReference>
<dbReference type="SUPFAM" id="SSF49777">
    <property type="entry name" value="PEBP-like"/>
    <property type="match status" value="1"/>
</dbReference>
<dbReference type="InterPro" id="IPR008914">
    <property type="entry name" value="PEBP"/>
</dbReference>
<evidence type="ECO:0000313" key="2">
    <source>
        <dbReference type="EMBL" id="KAH7932021.1"/>
    </source>
</evidence>
<feature type="chain" id="PRO_5039269229" description="Phosphatidylethanolamine-binding protein" evidence="1">
    <location>
        <begin position="20"/>
        <end position="277"/>
    </location>
</feature>
<protein>
    <recommendedName>
        <fullName evidence="4">Phosphatidylethanolamine-binding protein</fullName>
    </recommendedName>
</protein>
<dbReference type="Pfam" id="PF01161">
    <property type="entry name" value="PBP"/>
    <property type="match status" value="1"/>
</dbReference>
<dbReference type="InterPro" id="IPR035810">
    <property type="entry name" value="PEBP_euk"/>
</dbReference>
<dbReference type="Gene3D" id="3.90.280.10">
    <property type="entry name" value="PEBP-like"/>
    <property type="match status" value="1"/>
</dbReference>
<dbReference type="EMBL" id="JABSTV010001786">
    <property type="protein sequence ID" value="KAH7932021.1"/>
    <property type="molecule type" value="Genomic_DNA"/>
</dbReference>
<comment type="caution">
    <text evidence="2">The sequence shown here is derived from an EMBL/GenBank/DDBJ whole genome shotgun (WGS) entry which is preliminary data.</text>
</comment>
<feature type="signal peptide" evidence="1">
    <location>
        <begin position="1"/>
        <end position="19"/>
    </location>
</feature>
<gene>
    <name evidence="2" type="ORF">HPB52_024998</name>
</gene>
<evidence type="ECO:0000313" key="3">
    <source>
        <dbReference type="Proteomes" id="UP000821837"/>
    </source>
</evidence>